<sequence length="320" mass="34299">MPLAFSRTLIILGTTSLVSASVLADYPERSIELIVAYSAGGGTDVAARTLVPYLEKHLDGDITVINRPGAGGEVGFSALANAEPDGYTIGFINTPNVFTIPIERDTRYELSDLYPIANVIDDPAGISVHPESPFQSFEDLVEYAKAHPGEINYGTSGVGGDDHLTALALEQLAGIEMTHIPFPGAADVRQALMGGHIDLGIINVSEVASAAKAGQVRQLVQGGEERWEKASDVPTFKELGYDLTMGSARGLAAPAGVPEEIIEKISQAAQAALEEQEFRTAADEQSLPLSYLGPKEYQDMLEKQQARFQALWDESPWGQE</sequence>
<dbReference type="Gene3D" id="3.40.190.10">
    <property type="entry name" value="Periplasmic binding protein-like II"/>
    <property type="match status" value="1"/>
</dbReference>
<feature type="chain" id="PRO_5045312193" evidence="2">
    <location>
        <begin position="25"/>
        <end position="320"/>
    </location>
</feature>
<evidence type="ECO:0000256" key="2">
    <source>
        <dbReference type="SAM" id="SignalP"/>
    </source>
</evidence>
<reference evidence="4" key="1">
    <citation type="journal article" date="2019" name="Microbiol. Resour. Announc.">
        <title>Complete Genome Sequence of Halomonas olivaria, a Moderately Halophilic Bacterium Isolated from Olive Processing Effluents, Obtained by Nanopore Sequencing.</title>
        <authorList>
            <person name="Nagata S."/>
            <person name="Ii K.M."/>
            <person name="Tsukimi T."/>
            <person name="Miura M.C."/>
            <person name="Galipon J."/>
            <person name="Arakawa K."/>
        </authorList>
    </citation>
    <scope>NUCLEOTIDE SEQUENCE [LARGE SCALE GENOMIC DNA]</scope>
    <source>
        <strain evidence="4">TYRC17</strain>
    </source>
</reference>
<dbReference type="Pfam" id="PF03401">
    <property type="entry name" value="TctC"/>
    <property type="match status" value="1"/>
</dbReference>
<feature type="signal peptide" evidence="2">
    <location>
        <begin position="1"/>
        <end position="24"/>
    </location>
</feature>
<organism evidence="3 4">
    <name type="scientific">Vreelandella olivaria</name>
    <dbReference type="NCBI Taxonomy" id="390919"/>
    <lineage>
        <taxon>Bacteria</taxon>
        <taxon>Pseudomonadati</taxon>
        <taxon>Pseudomonadota</taxon>
        <taxon>Gammaproteobacteria</taxon>
        <taxon>Oceanospirillales</taxon>
        <taxon>Halomonadaceae</taxon>
        <taxon>Vreelandella</taxon>
    </lineage>
</organism>
<comment type="similarity">
    <text evidence="1">Belongs to the UPF0065 (bug) family.</text>
</comment>
<keyword evidence="2" id="KW-0732">Signal</keyword>
<evidence type="ECO:0000313" key="3">
    <source>
        <dbReference type="EMBL" id="BBI54421.1"/>
    </source>
</evidence>
<gene>
    <name evidence="3" type="ORF">HORIV_68420</name>
</gene>
<dbReference type="Gene3D" id="3.40.190.150">
    <property type="entry name" value="Bordetella uptake gene, domain 1"/>
    <property type="match status" value="1"/>
</dbReference>
<proteinExistence type="inferred from homology"/>
<protein>
    <submittedName>
        <fullName evidence="3">Recombinase RecA</fullName>
    </submittedName>
</protein>
<dbReference type="PIRSF" id="PIRSF017082">
    <property type="entry name" value="YflP"/>
    <property type="match status" value="1"/>
</dbReference>
<dbReference type="PANTHER" id="PTHR42928:SF5">
    <property type="entry name" value="BLR1237 PROTEIN"/>
    <property type="match status" value="1"/>
</dbReference>
<dbReference type="PANTHER" id="PTHR42928">
    <property type="entry name" value="TRICARBOXYLATE-BINDING PROTEIN"/>
    <property type="match status" value="1"/>
</dbReference>
<dbReference type="SUPFAM" id="SSF53850">
    <property type="entry name" value="Periplasmic binding protein-like II"/>
    <property type="match status" value="1"/>
</dbReference>
<dbReference type="CDD" id="cd07012">
    <property type="entry name" value="PBP2_Bug_TTT"/>
    <property type="match status" value="1"/>
</dbReference>
<name>A0ABN5XD35_9GAMM</name>
<evidence type="ECO:0000256" key="1">
    <source>
        <dbReference type="ARBA" id="ARBA00006987"/>
    </source>
</evidence>
<evidence type="ECO:0000313" key="4">
    <source>
        <dbReference type="Proteomes" id="UP000289555"/>
    </source>
</evidence>
<dbReference type="EMBL" id="AP019416">
    <property type="protein sequence ID" value="BBI54421.1"/>
    <property type="molecule type" value="Genomic_DNA"/>
</dbReference>
<dbReference type="InterPro" id="IPR005064">
    <property type="entry name" value="BUG"/>
</dbReference>
<keyword evidence="4" id="KW-1185">Reference proteome</keyword>
<dbReference type="InterPro" id="IPR042100">
    <property type="entry name" value="Bug_dom1"/>
</dbReference>
<dbReference type="Proteomes" id="UP000289555">
    <property type="component" value="Chromosome"/>
</dbReference>
<accession>A0ABN5XD35</accession>